<dbReference type="CDD" id="cd19513">
    <property type="entry name" value="Rad51"/>
    <property type="match status" value="1"/>
</dbReference>
<dbReference type="GO" id="GO:0042802">
    <property type="term" value="F:identical protein binding"/>
    <property type="evidence" value="ECO:0007669"/>
    <property type="project" value="UniProtKB-ARBA"/>
</dbReference>
<dbReference type="Pfam" id="PF14520">
    <property type="entry name" value="HHH_5"/>
    <property type="match status" value="1"/>
</dbReference>
<dbReference type="GO" id="GO:0000150">
    <property type="term" value="F:DNA strand exchange activity"/>
    <property type="evidence" value="ECO:0007669"/>
    <property type="project" value="InterPro"/>
</dbReference>
<keyword evidence="7" id="KW-0233">DNA recombination</keyword>
<dbReference type="InterPro" id="IPR020587">
    <property type="entry name" value="RecA_monomer-monomer_interface"/>
</dbReference>
<dbReference type="FunFam" id="3.40.50.300:FF:000092">
    <property type="entry name" value="DNA repair protein Rad51 homolog"/>
    <property type="match status" value="1"/>
</dbReference>
<dbReference type="Gene3D" id="3.40.50.300">
    <property type="entry name" value="P-loop containing nucleotide triphosphate hydrolases"/>
    <property type="match status" value="1"/>
</dbReference>
<evidence type="ECO:0000256" key="7">
    <source>
        <dbReference type="RuleBase" id="RU364139"/>
    </source>
</evidence>
<dbReference type="InterPro" id="IPR016467">
    <property type="entry name" value="DNA_recomb/repair_RecA-like"/>
</dbReference>
<evidence type="ECO:0000259" key="8">
    <source>
        <dbReference type="PROSITE" id="PS50162"/>
    </source>
</evidence>
<keyword evidence="5 7" id="KW-0539">Nucleus</keyword>
<dbReference type="PROSITE" id="PS50163">
    <property type="entry name" value="RECA_3"/>
    <property type="match status" value="1"/>
</dbReference>
<dbReference type="GO" id="GO:0140664">
    <property type="term" value="F:ATP-dependent DNA damage sensor activity"/>
    <property type="evidence" value="ECO:0007669"/>
    <property type="project" value="InterPro"/>
</dbReference>
<dbReference type="InterPro" id="IPR013632">
    <property type="entry name" value="Rad51_C"/>
</dbReference>
<dbReference type="SUPFAM" id="SSF47794">
    <property type="entry name" value="Rad51 N-terminal domain-like"/>
    <property type="match status" value="1"/>
</dbReference>
<dbReference type="GO" id="GO:0000723">
    <property type="term" value="P:telomere maintenance"/>
    <property type="evidence" value="ECO:0007669"/>
    <property type="project" value="UniProtKB-ARBA"/>
</dbReference>
<protein>
    <recommendedName>
        <fullName evidence="7">DNA repair protein RAD51 homolog</fullName>
    </recommendedName>
</protein>
<keyword evidence="7" id="KW-0234">DNA repair</keyword>
<reference evidence="10" key="1">
    <citation type="submission" date="2020-12" db="EMBL/GenBank/DDBJ databases">
        <title>Metabolic potential, ecology and presence of endohyphal bacteria is reflected in genomic diversity of Mucoromycotina.</title>
        <authorList>
            <person name="Muszewska A."/>
            <person name="Okrasinska A."/>
            <person name="Steczkiewicz K."/>
            <person name="Drgas O."/>
            <person name="Orlowska M."/>
            <person name="Perlinska-Lenart U."/>
            <person name="Aleksandrzak-Piekarczyk T."/>
            <person name="Szatraj K."/>
            <person name="Zielenkiewicz U."/>
            <person name="Pilsyk S."/>
            <person name="Malc E."/>
            <person name="Mieczkowski P."/>
            <person name="Kruszewska J.S."/>
            <person name="Biernat P."/>
            <person name="Pawlowska J."/>
        </authorList>
    </citation>
    <scope>NUCLEOTIDE SEQUENCE</scope>
    <source>
        <strain evidence="10">CBS 226.32</strain>
    </source>
</reference>
<dbReference type="PROSITE" id="PS50162">
    <property type="entry name" value="RECA_2"/>
    <property type="match status" value="1"/>
</dbReference>
<keyword evidence="11" id="KW-1185">Reference proteome</keyword>
<dbReference type="GO" id="GO:0070192">
    <property type="term" value="P:chromosome organization involved in meiotic cell cycle"/>
    <property type="evidence" value="ECO:0007669"/>
    <property type="project" value="TreeGrafter"/>
</dbReference>
<dbReference type="Gene3D" id="1.10.150.20">
    <property type="entry name" value="5' to 3' exonuclease, C-terminal subdomain"/>
    <property type="match status" value="1"/>
</dbReference>
<dbReference type="EMBL" id="JAEPRC010000049">
    <property type="protein sequence ID" value="KAG2212486.1"/>
    <property type="molecule type" value="Genomic_DNA"/>
</dbReference>
<dbReference type="GO" id="GO:0003690">
    <property type="term" value="F:double-stranded DNA binding"/>
    <property type="evidence" value="ECO:0007669"/>
    <property type="project" value="InterPro"/>
</dbReference>
<dbReference type="Pfam" id="PF08423">
    <property type="entry name" value="Rad51"/>
    <property type="match status" value="1"/>
</dbReference>
<evidence type="ECO:0000259" key="9">
    <source>
        <dbReference type="PROSITE" id="PS50163"/>
    </source>
</evidence>
<dbReference type="GO" id="GO:0007131">
    <property type="term" value="P:reciprocal meiotic recombination"/>
    <property type="evidence" value="ECO:0007669"/>
    <property type="project" value="TreeGrafter"/>
</dbReference>
<dbReference type="InterPro" id="IPR027417">
    <property type="entry name" value="P-loop_NTPase"/>
</dbReference>
<keyword evidence="7" id="KW-0238">DNA-binding</keyword>
<comment type="caution">
    <text evidence="10">The sequence shown here is derived from an EMBL/GenBank/DDBJ whole genome shotgun (WGS) entry which is preliminary data.</text>
</comment>
<evidence type="ECO:0000256" key="1">
    <source>
        <dbReference type="ARBA" id="ARBA00004123"/>
    </source>
</evidence>
<dbReference type="InterPro" id="IPR020588">
    <property type="entry name" value="RecA_ATP-bd"/>
</dbReference>
<keyword evidence="4 6" id="KW-0067">ATP-binding</keyword>
<name>A0A8H7RJX5_9FUNG</name>
<dbReference type="OrthoDB" id="10251254at2759"/>
<dbReference type="PIRSF" id="PIRSF005856">
    <property type="entry name" value="Rad51"/>
    <property type="match status" value="1"/>
</dbReference>
<dbReference type="GO" id="GO:0006312">
    <property type="term" value="P:mitotic recombination"/>
    <property type="evidence" value="ECO:0007669"/>
    <property type="project" value="TreeGrafter"/>
</dbReference>
<dbReference type="AlphaFoldDB" id="A0A8H7RJX5"/>
<keyword evidence="3 6" id="KW-0547">Nucleotide-binding</keyword>
<comment type="subcellular location">
    <subcellularLocation>
        <location evidence="1 7">Nucleus</location>
    </subcellularLocation>
</comment>
<dbReference type="FunFam" id="1.10.150.20:FF:000008">
    <property type="entry name" value="DNA repair protein RAD51 homolog"/>
    <property type="match status" value="1"/>
</dbReference>
<dbReference type="GO" id="GO:1990426">
    <property type="term" value="P:mitotic recombination-dependent replication fork processing"/>
    <property type="evidence" value="ECO:0007669"/>
    <property type="project" value="InterPro"/>
</dbReference>
<evidence type="ECO:0000256" key="6">
    <source>
        <dbReference type="RuleBase" id="RU003422"/>
    </source>
</evidence>
<organism evidence="10 11">
    <name type="scientific">Mucor plumbeus</name>
    <dbReference type="NCBI Taxonomy" id="97098"/>
    <lineage>
        <taxon>Eukaryota</taxon>
        <taxon>Fungi</taxon>
        <taxon>Fungi incertae sedis</taxon>
        <taxon>Mucoromycota</taxon>
        <taxon>Mucoromycotina</taxon>
        <taxon>Mucoromycetes</taxon>
        <taxon>Mucorales</taxon>
        <taxon>Mucorineae</taxon>
        <taxon>Mucoraceae</taxon>
        <taxon>Mucor</taxon>
    </lineage>
</organism>
<dbReference type="InterPro" id="IPR003593">
    <property type="entry name" value="AAA+_ATPase"/>
</dbReference>
<dbReference type="GO" id="GO:0000794">
    <property type="term" value="C:condensed nuclear chromosome"/>
    <property type="evidence" value="ECO:0007669"/>
    <property type="project" value="TreeGrafter"/>
</dbReference>
<evidence type="ECO:0000256" key="5">
    <source>
        <dbReference type="ARBA" id="ARBA00023242"/>
    </source>
</evidence>
<dbReference type="Proteomes" id="UP000650833">
    <property type="component" value="Unassembled WGS sequence"/>
</dbReference>
<dbReference type="NCBIfam" id="TIGR02239">
    <property type="entry name" value="recomb_RAD51"/>
    <property type="match status" value="1"/>
</dbReference>
<evidence type="ECO:0000313" key="11">
    <source>
        <dbReference type="Proteomes" id="UP000650833"/>
    </source>
</evidence>
<dbReference type="NCBIfam" id="NF003301">
    <property type="entry name" value="PRK04301.1"/>
    <property type="match status" value="1"/>
</dbReference>
<gene>
    <name evidence="10" type="ORF">INT46_002180</name>
</gene>
<sequence length="331" mass="35672">MSQTQSDDEETGFLLISKLEASGISATDIKKMKEGGFYTVESVAYAPKKALLAIKGISETKADRILAEAAKIVNLGFTTAMDVHQRRQEIVTITTGSAELDRVLGGGIETGSITELFGEFRTGKSQLCHTLSVTAQLPVSMGGGEGKCLFIDTEGTFRPSRILSIANKYSLNGEETLDNIAYARAYNTDHQTSLLIQAAAMMSEARFSILIVDSAMALYRTDFAGRGELAARQIHLGQFLRQLQRLADEFGVAVVITNQVVAQVDGGASMFNPDPKKPAGGNIIAHASCTRLQLRKGRGENRICKVYDSPSLAESECTFAIMEDGISDAVE</sequence>
<accession>A0A8H7RJX5</accession>
<dbReference type="GO" id="GO:0000730">
    <property type="term" value="P:DNA recombinase assembly"/>
    <property type="evidence" value="ECO:0007669"/>
    <property type="project" value="TreeGrafter"/>
</dbReference>
<dbReference type="SUPFAM" id="SSF52540">
    <property type="entry name" value="P-loop containing nucleoside triphosphate hydrolases"/>
    <property type="match status" value="1"/>
</dbReference>
<comment type="similarity">
    <text evidence="2 7">Belongs to the RecA family. RAD51 subfamily.</text>
</comment>
<feature type="domain" description="RecA family profile 1" evidence="8">
    <location>
        <begin position="89"/>
        <end position="260"/>
    </location>
</feature>
<dbReference type="GO" id="GO:0005524">
    <property type="term" value="F:ATP binding"/>
    <property type="evidence" value="ECO:0007669"/>
    <property type="project" value="UniProtKB-KW"/>
</dbReference>
<dbReference type="GO" id="GO:0042148">
    <property type="term" value="P:DNA strand invasion"/>
    <property type="evidence" value="ECO:0007669"/>
    <property type="project" value="TreeGrafter"/>
</dbReference>
<keyword evidence="7" id="KW-0227">DNA damage</keyword>
<dbReference type="PANTHER" id="PTHR22942:SF39">
    <property type="entry name" value="DNA REPAIR PROTEIN RAD51 HOMOLOG 1"/>
    <property type="match status" value="1"/>
</dbReference>
<evidence type="ECO:0000256" key="4">
    <source>
        <dbReference type="ARBA" id="ARBA00022840"/>
    </source>
</evidence>
<evidence type="ECO:0000313" key="10">
    <source>
        <dbReference type="EMBL" id="KAG2212486.1"/>
    </source>
</evidence>
<feature type="domain" description="RecA family profile 2" evidence="9">
    <location>
        <begin position="268"/>
        <end position="331"/>
    </location>
</feature>
<dbReference type="PANTHER" id="PTHR22942">
    <property type="entry name" value="RECA/RAD51/RADA DNA STRAND-PAIRING FAMILY MEMBER"/>
    <property type="match status" value="1"/>
</dbReference>
<evidence type="ECO:0000256" key="2">
    <source>
        <dbReference type="ARBA" id="ARBA00007095"/>
    </source>
</evidence>
<dbReference type="InterPro" id="IPR010995">
    <property type="entry name" value="DNA_repair_Rad51/TF_NusA_a-hlx"/>
</dbReference>
<proteinExistence type="inferred from homology"/>
<dbReference type="GO" id="GO:0003697">
    <property type="term" value="F:single-stranded DNA binding"/>
    <property type="evidence" value="ECO:0007669"/>
    <property type="project" value="InterPro"/>
</dbReference>
<comment type="function">
    <text evidence="7">Required both for recombination and for the repair of DNA damage caused by X-rays.</text>
</comment>
<dbReference type="InterPro" id="IPR011941">
    <property type="entry name" value="DNA_recomb/repair_Rad51"/>
</dbReference>
<evidence type="ECO:0000256" key="3">
    <source>
        <dbReference type="ARBA" id="ARBA00022741"/>
    </source>
</evidence>
<dbReference type="SMART" id="SM00382">
    <property type="entry name" value="AAA"/>
    <property type="match status" value="1"/>
</dbReference>